<organism evidence="4 5">
    <name type="scientific">Pelolinea submarina</name>
    <dbReference type="NCBI Taxonomy" id="913107"/>
    <lineage>
        <taxon>Bacteria</taxon>
        <taxon>Bacillati</taxon>
        <taxon>Chloroflexota</taxon>
        <taxon>Anaerolineae</taxon>
        <taxon>Anaerolineales</taxon>
        <taxon>Anaerolineaceae</taxon>
        <taxon>Pelolinea</taxon>
    </lineage>
</organism>
<proteinExistence type="predicted"/>
<dbReference type="InterPro" id="IPR011990">
    <property type="entry name" value="TPR-like_helical_dom_sf"/>
</dbReference>
<feature type="transmembrane region" description="Helical" evidence="2">
    <location>
        <begin position="12"/>
        <end position="29"/>
    </location>
</feature>
<evidence type="ECO:0000313" key="4">
    <source>
        <dbReference type="EMBL" id="REG11290.1"/>
    </source>
</evidence>
<reference evidence="4 5" key="1">
    <citation type="submission" date="2018-08" db="EMBL/GenBank/DDBJ databases">
        <title>Genomic Encyclopedia of Type Strains, Phase IV (KMG-IV): sequencing the most valuable type-strain genomes for metagenomic binning, comparative biology and taxonomic classification.</title>
        <authorList>
            <person name="Goeker M."/>
        </authorList>
    </citation>
    <scope>NUCLEOTIDE SEQUENCE [LARGE SCALE GENOMIC DNA]</scope>
    <source>
        <strain evidence="4 5">DSM 23923</strain>
    </source>
</reference>
<feature type="transmembrane region" description="Helical" evidence="2">
    <location>
        <begin position="35"/>
        <end position="52"/>
    </location>
</feature>
<feature type="transmembrane region" description="Helical" evidence="2">
    <location>
        <begin position="59"/>
        <end position="80"/>
    </location>
</feature>
<comment type="caution">
    <text evidence="4">The sequence shown here is derived from an EMBL/GenBank/DDBJ whole genome shotgun (WGS) entry which is preliminary data.</text>
</comment>
<keyword evidence="1" id="KW-0732">Signal</keyword>
<name>A0A347ZS64_9CHLR</name>
<dbReference type="InterPro" id="IPR039565">
    <property type="entry name" value="BamD-like"/>
</dbReference>
<keyword evidence="5" id="KW-1185">Reference proteome</keyword>
<dbReference type="AlphaFoldDB" id="A0A347ZS64"/>
<evidence type="ECO:0000313" key="5">
    <source>
        <dbReference type="Proteomes" id="UP000256388"/>
    </source>
</evidence>
<sequence length="550" mass="61258">MEQRPKFNLHAFYLSIFNLNFLGIGYLLAGKKKRWLIALGANLALLAAGYFLNASRQPGLWASMYIAAYLAAAVDLYLLVAKDPTLVPEKLTQKAFLLPLIGALLLVVFLGGFFAYRSAGNALIDKAMAAYLIDDYPLAFKDLYSVNQLYRWSLNPAVPASESKLQEVSVILTAQNQANQKEYEAALDAVAKFYEFFPSSDKTDLMDNLAIDQNLAWAQDLMADANYQGCLNHFQTILNDYPSQAAERKIDIDNAMAQNYLEWGKSLSAKQSYNGAIEKLEIVVNNYVNTTSYAEAYPAAAEAHYAYALSLEENNNFSAAETQLMLVQTDYINAKVLEDAVKEMPKLLLAWGIDLREDDSYLEAMQKLNQVAEYTSDSTMLAKAEDQKTEIIPLLARDDGEDGAEVIQGALLQVCNGEEVSNPSVDIFPDEPGKAMACLGYTNSYVAEEAQADIPGTFRYAITTEDADRRVQSCDYLTSMDSRTLERWQSGTKVTILNVKDGSKYKEKVFYGSSPDSCPASYWFSMKVELTWGGDVDEEKIKEWVSTVIK</sequence>
<keyword evidence="2" id="KW-0472">Membrane</keyword>
<keyword evidence="2" id="KW-1133">Transmembrane helix</keyword>
<gene>
    <name evidence="4" type="ORF">DFR64_1168</name>
</gene>
<dbReference type="Proteomes" id="UP000256388">
    <property type="component" value="Unassembled WGS sequence"/>
</dbReference>
<dbReference type="RefSeq" id="WP_158675022.1">
    <property type="nucleotide sequence ID" value="NZ_AP018437.1"/>
</dbReference>
<feature type="transmembrane region" description="Helical" evidence="2">
    <location>
        <begin position="95"/>
        <end position="116"/>
    </location>
</feature>
<keyword evidence="2" id="KW-0812">Transmembrane</keyword>
<evidence type="ECO:0000259" key="3">
    <source>
        <dbReference type="Pfam" id="PF13525"/>
    </source>
</evidence>
<feature type="domain" description="Outer membrane lipoprotein BamD-like" evidence="3">
    <location>
        <begin position="166"/>
        <end position="310"/>
    </location>
</feature>
<evidence type="ECO:0000256" key="1">
    <source>
        <dbReference type="ARBA" id="ARBA00022729"/>
    </source>
</evidence>
<dbReference type="Pfam" id="PF13525">
    <property type="entry name" value="YfiO"/>
    <property type="match status" value="1"/>
</dbReference>
<accession>A0A347ZS64</accession>
<evidence type="ECO:0000256" key="2">
    <source>
        <dbReference type="SAM" id="Phobius"/>
    </source>
</evidence>
<protein>
    <submittedName>
        <fullName evidence="4">Outer membrane protein assembly factor BamD (BamD/ComL family)</fullName>
    </submittedName>
</protein>
<dbReference type="Gene3D" id="1.25.40.10">
    <property type="entry name" value="Tetratricopeptide repeat domain"/>
    <property type="match status" value="1"/>
</dbReference>
<dbReference type="EMBL" id="QUMS01000001">
    <property type="protein sequence ID" value="REG11290.1"/>
    <property type="molecule type" value="Genomic_DNA"/>
</dbReference>